<evidence type="ECO:0000259" key="2">
    <source>
        <dbReference type="Pfam" id="PF13304"/>
    </source>
</evidence>
<accession>A0ABV4ZK12</accession>
<keyword evidence="1" id="KW-0742">SOS response</keyword>
<proteinExistence type="predicted"/>
<dbReference type="InterPro" id="IPR027417">
    <property type="entry name" value="P-loop_NTPase"/>
</dbReference>
<dbReference type="PANTHER" id="PTHR32182:SF22">
    <property type="entry name" value="ATP-DEPENDENT ENDONUCLEASE, OLD FAMILY-RELATED"/>
    <property type="match status" value="1"/>
</dbReference>
<protein>
    <submittedName>
        <fullName evidence="3">AAA family ATPase</fullName>
    </submittedName>
</protein>
<feature type="domain" description="ATPase AAA-type core" evidence="2">
    <location>
        <begin position="26"/>
        <end position="59"/>
    </location>
</feature>
<dbReference type="EMBL" id="JBHGBT010000006">
    <property type="protein sequence ID" value="MFB4194463.1"/>
    <property type="molecule type" value="Genomic_DNA"/>
</dbReference>
<name>A0ABV4ZK12_9ACTN</name>
<dbReference type="Proteomes" id="UP001577267">
    <property type="component" value="Unassembled WGS sequence"/>
</dbReference>
<dbReference type="SUPFAM" id="SSF52540">
    <property type="entry name" value="P-loop containing nucleoside triphosphate hydrolases"/>
    <property type="match status" value="1"/>
</dbReference>
<reference evidence="3 4" key="1">
    <citation type="submission" date="2024-09" db="EMBL/GenBank/DDBJ databases">
        <title>Draft genome sequence of multifaceted antimicrobials producing Streptomyces sp. strain FH1.</title>
        <authorList>
            <person name="Hassan F."/>
            <person name="Ali H."/>
            <person name="Hassan N."/>
            <person name="Nawaz A."/>
        </authorList>
    </citation>
    <scope>NUCLEOTIDE SEQUENCE [LARGE SCALE GENOMIC DNA]</scope>
    <source>
        <strain evidence="3 4">FH1</strain>
    </source>
</reference>
<dbReference type="InterPro" id="IPR003959">
    <property type="entry name" value="ATPase_AAA_core"/>
</dbReference>
<dbReference type="RefSeq" id="WP_375062479.1">
    <property type="nucleotide sequence ID" value="NZ_JBHGBT010000006.1"/>
</dbReference>
<dbReference type="Pfam" id="PF13304">
    <property type="entry name" value="AAA_21"/>
    <property type="match status" value="1"/>
</dbReference>
<organism evidence="3 4">
    <name type="scientific">Streptomyces carpaticus</name>
    <dbReference type="NCBI Taxonomy" id="285558"/>
    <lineage>
        <taxon>Bacteria</taxon>
        <taxon>Bacillati</taxon>
        <taxon>Actinomycetota</taxon>
        <taxon>Actinomycetes</taxon>
        <taxon>Kitasatosporales</taxon>
        <taxon>Streptomycetaceae</taxon>
        <taxon>Streptomyces</taxon>
    </lineage>
</organism>
<evidence type="ECO:0000313" key="3">
    <source>
        <dbReference type="EMBL" id="MFB4194463.1"/>
    </source>
</evidence>
<gene>
    <name evidence="3" type="ORF">ACE11A_08880</name>
</gene>
<keyword evidence="1" id="KW-0227">DNA damage</keyword>
<dbReference type="Gene3D" id="3.40.50.300">
    <property type="entry name" value="P-loop containing nucleotide triphosphate hydrolases"/>
    <property type="match status" value="1"/>
</dbReference>
<sequence>MSRTVQRITVSGYKSIEKVELRPGAVTVLIGPNGAGKSNFIEAVELLGRIADGDLRMEVGLRGGAEAMLRDGAKGDAARITLRVEAGDGALENAYEAVLVPAAQGELVFESEAVEFHDPARYPHPWNTIIGRGHRESRLAEFATEGGTGSGVARHTLDILRGCRVYHFHDTSRQAPVKQAGYASDSLTLHPDARNLAAFLMRLQSEHAATYRSIVRTVRSVAPFFRDFVLIEDGSGRVRLRWKQTDSDTVFPAEALYTSWWKGRRRNAWSSGSTAPAAPS</sequence>
<dbReference type="PANTHER" id="PTHR32182">
    <property type="entry name" value="DNA REPLICATION AND REPAIR PROTEIN RECF"/>
    <property type="match status" value="1"/>
</dbReference>
<evidence type="ECO:0000313" key="4">
    <source>
        <dbReference type="Proteomes" id="UP001577267"/>
    </source>
</evidence>
<comment type="caution">
    <text evidence="3">The sequence shown here is derived from an EMBL/GenBank/DDBJ whole genome shotgun (WGS) entry which is preliminary data.</text>
</comment>
<keyword evidence="4" id="KW-1185">Reference proteome</keyword>
<evidence type="ECO:0000256" key="1">
    <source>
        <dbReference type="ARBA" id="ARBA00023236"/>
    </source>
</evidence>